<name>B5YJF5_THEYD</name>
<proteinExistence type="predicted"/>
<reference evidence="1 2" key="2">
    <citation type="journal article" date="2015" name="Genome Announc.">
        <title>Genome Sequence of the Sulfate-Reducing Thermophilic Bacterium Thermodesulfovibrio yellowstonii Strain DSM 11347T (Phylum Nitrospirae).</title>
        <authorList>
            <person name="Bhatnagar S."/>
            <person name="Badger J.H."/>
            <person name="Madupu R."/>
            <person name="Khouri H.M."/>
            <person name="O'Connor E.M."/>
            <person name="Robb F.T."/>
            <person name="Ward N.L."/>
            <person name="Eisen J.A."/>
        </authorList>
    </citation>
    <scope>NUCLEOTIDE SEQUENCE [LARGE SCALE GENOMIC DNA]</scope>
    <source>
        <strain evidence="2">ATCC 51303 / DSM 11347 / YP87</strain>
    </source>
</reference>
<dbReference type="InterPro" id="IPR009702">
    <property type="entry name" value="DUF1284"/>
</dbReference>
<dbReference type="OrthoDB" id="121064at2"/>
<evidence type="ECO:0008006" key="3">
    <source>
        <dbReference type="Google" id="ProtNLM"/>
    </source>
</evidence>
<dbReference type="KEGG" id="tye:THEYE_A0527"/>
<organism evidence="1 2">
    <name type="scientific">Thermodesulfovibrio yellowstonii (strain ATCC 51303 / DSM 11347 / YP87)</name>
    <dbReference type="NCBI Taxonomy" id="289376"/>
    <lineage>
        <taxon>Bacteria</taxon>
        <taxon>Pseudomonadati</taxon>
        <taxon>Nitrospirota</taxon>
        <taxon>Thermodesulfovibrionia</taxon>
        <taxon>Thermodesulfovibrionales</taxon>
        <taxon>Thermodesulfovibrionaceae</taxon>
        <taxon>Thermodesulfovibrio</taxon>
    </lineage>
</organism>
<keyword evidence="2" id="KW-1185">Reference proteome</keyword>
<dbReference type="PATRIC" id="fig|289376.4.peg.521"/>
<evidence type="ECO:0000313" key="2">
    <source>
        <dbReference type="Proteomes" id="UP000000718"/>
    </source>
</evidence>
<protein>
    <recommendedName>
        <fullName evidence="3">DUF1284 domain-containing protein</fullName>
    </recommendedName>
</protein>
<dbReference type="RefSeq" id="WP_012545102.1">
    <property type="nucleotide sequence ID" value="NC_011296.1"/>
</dbReference>
<dbReference type="EMBL" id="CP001147">
    <property type="protein sequence ID" value="ACI20365.1"/>
    <property type="molecule type" value="Genomic_DNA"/>
</dbReference>
<dbReference type="eggNOG" id="COG3543">
    <property type="taxonomic scope" value="Bacteria"/>
</dbReference>
<dbReference type="Pfam" id="PF06935">
    <property type="entry name" value="DUF1284"/>
    <property type="match status" value="1"/>
</dbReference>
<dbReference type="STRING" id="289376.THEYE_A0527"/>
<sequence length="130" mass="14962">MIYLRGHHLICLHFFTGEGYSEEFVENLHAVIGRAKNEGIFVVEGADDVCKKCPFLVKRTCKDEKEIAEMDKIALGLLNLKIMDTVSWDKIKEKLPEIFNRWYSLYCIPCIYLNVCSKTALLNSLRNISS</sequence>
<dbReference type="EnsemblBacteria" id="ACI20365">
    <property type="protein sequence ID" value="ACI20365"/>
    <property type="gene ID" value="THEYE_A0527"/>
</dbReference>
<gene>
    <name evidence="1" type="ordered locus">THEYE_A0527</name>
</gene>
<dbReference type="HOGENOM" id="CLU_129126_1_0_0"/>
<dbReference type="AlphaFoldDB" id="B5YJF5"/>
<dbReference type="Proteomes" id="UP000000718">
    <property type="component" value="Chromosome"/>
</dbReference>
<accession>B5YJF5</accession>
<reference evidence="2" key="1">
    <citation type="submission" date="2008-08" db="EMBL/GenBank/DDBJ databases">
        <title>The complete genome sequence of Thermodesulfovibrio yellowstonii strain ATCC 51303 / DSM 11347 / YP87.</title>
        <authorList>
            <person name="Dodson R.J."/>
            <person name="Durkin A.S."/>
            <person name="Wu M."/>
            <person name="Eisen J."/>
            <person name="Sutton G."/>
        </authorList>
    </citation>
    <scope>NUCLEOTIDE SEQUENCE [LARGE SCALE GENOMIC DNA]</scope>
    <source>
        <strain evidence="2">ATCC 51303 / DSM 11347 / YP87</strain>
    </source>
</reference>
<evidence type="ECO:0000313" key="1">
    <source>
        <dbReference type="EMBL" id="ACI20365.1"/>
    </source>
</evidence>
<dbReference type="InParanoid" id="B5YJF5"/>